<keyword evidence="6 13" id="KW-1133">Transmembrane helix</keyword>
<evidence type="ECO:0000256" key="13">
    <source>
        <dbReference type="SAM" id="Phobius"/>
    </source>
</evidence>
<evidence type="ECO:0000256" key="14">
    <source>
        <dbReference type="SAM" id="SignalP"/>
    </source>
</evidence>
<dbReference type="InterPro" id="IPR011106">
    <property type="entry name" value="MANSC_N"/>
</dbReference>
<keyword evidence="8 12" id="KW-1015">Disulfide bond</keyword>
<evidence type="ECO:0000256" key="1">
    <source>
        <dbReference type="ARBA" id="ARBA00004479"/>
    </source>
</evidence>
<dbReference type="CDD" id="cd00112">
    <property type="entry name" value="LDLa"/>
    <property type="match status" value="1"/>
</dbReference>
<dbReference type="FunFam" id="2.60.40.10:FF:000061">
    <property type="entry name" value="Dyslexia-associated protein KIAA0319 homolog"/>
    <property type="match status" value="1"/>
</dbReference>
<evidence type="ECO:0000256" key="12">
    <source>
        <dbReference type="PROSITE-ProRule" id="PRU00124"/>
    </source>
</evidence>
<dbReference type="PROSITE" id="PS50986">
    <property type="entry name" value="MANSC"/>
    <property type="match status" value="1"/>
</dbReference>
<sequence length="543" mass="59815">MHCPFTSWGNMPLVPCTILLTLSLCCAIGNFRRISVGSPAPQLTDLRSQISGVEELLEEFGKQLQQERHSHSQGVLGPEEHRLHQHADQEEGDWAREHTNKGAMQTLGKDATEEETMQQQLQEVGVRSQGSVGEDVCNFSKLEDYIIRTKDSLEAGATFLKAPEKVYSWKQCLEVCCSDPSCSAAVVERSGRWLSCFLFDCTHRGRNVCKFSPHMDYISYTMSGRNASLAGSLGSPLLTLAAQSDIDKPPYSNAGQDVILQLPVDWVILDGRESTDDHAIIQYDWTLLRGDPLVDMKIPQPGTLKLSHLQEGVYTLQLTVTDTSGQKSSDNVSVSVLPAEHHGSTCNGVCTRYQFICDDGCCIDITLACDRIVQCPDGSDEAFCQNFSSGRKTVIHISDDGNHQVDLGLRNPDNDLTDENSRPSGEKTLLALDANKNMSLTQEINDNNMIIPGTILQTTTLDPKEHLNSVTEAKNNLFISEDIGSGHPLPESGAVLPLALGLTITALLLLMVICRLQLVRQKLKKARPLTLEESDYLINGMYL</sequence>
<feature type="disulfide bond" evidence="12">
    <location>
        <begin position="369"/>
        <end position="384"/>
    </location>
</feature>
<keyword evidence="3" id="KW-0597">Phosphoprotein</keyword>
<keyword evidence="4 13" id="KW-0812">Transmembrane</keyword>
<proteinExistence type="inferred from homology"/>
<organism evidence="16 17">
    <name type="scientific">Pelobates cultripes</name>
    <name type="common">Western spadefoot toad</name>
    <dbReference type="NCBI Taxonomy" id="61616"/>
    <lineage>
        <taxon>Eukaryota</taxon>
        <taxon>Metazoa</taxon>
        <taxon>Chordata</taxon>
        <taxon>Craniata</taxon>
        <taxon>Vertebrata</taxon>
        <taxon>Euteleostomi</taxon>
        <taxon>Amphibia</taxon>
        <taxon>Batrachia</taxon>
        <taxon>Anura</taxon>
        <taxon>Pelobatoidea</taxon>
        <taxon>Pelobatidae</taxon>
        <taxon>Pelobates</taxon>
    </lineage>
</organism>
<keyword evidence="10" id="KW-0325">Glycoprotein</keyword>
<gene>
    <name evidence="16" type="ORF">PECUL_23A016778</name>
</gene>
<evidence type="ECO:0000256" key="6">
    <source>
        <dbReference type="ARBA" id="ARBA00022989"/>
    </source>
</evidence>
<dbReference type="Gene3D" id="4.10.400.10">
    <property type="entry name" value="Low-density Lipoprotein Receptor"/>
    <property type="match status" value="1"/>
</dbReference>
<accession>A0AAD1REY4</accession>
<reference evidence="16" key="1">
    <citation type="submission" date="2022-03" db="EMBL/GenBank/DDBJ databases">
        <authorList>
            <person name="Alioto T."/>
            <person name="Alioto T."/>
            <person name="Gomez Garrido J."/>
        </authorList>
    </citation>
    <scope>NUCLEOTIDE SEQUENCE</scope>
</reference>
<dbReference type="InterPro" id="IPR002172">
    <property type="entry name" value="LDrepeatLR_classA_rpt"/>
</dbReference>
<evidence type="ECO:0000256" key="10">
    <source>
        <dbReference type="ARBA" id="ARBA00023180"/>
    </source>
</evidence>
<dbReference type="InterPro" id="IPR036055">
    <property type="entry name" value="LDL_receptor-like_sf"/>
</dbReference>
<dbReference type="PANTHER" id="PTHR46876:SF1">
    <property type="entry name" value="LOW-DENSITY LIPOPROTEIN RECEPTOR-RELATED PROTEIN 11"/>
    <property type="match status" value="1"/>
</dbReference>
<dbReference type="SUPFAM" id="SSF57424">
    <property type="entry name" value="LDL receptor-like module"/>
    <property type="match status" value="1"/>
</dbReference>
<evidence type="ECO:0000313" key="16">
    <source>
        <dbReference type="EMBL" id="CAH2250648.1"/>
    </source>
</evidence>
<evidence type="ECO:0000313" key="17">
    <source>
        <dbReference type="Proteomes" id="UP001295444"/>
    </source>
</evidence>
<dbReference type="InterPro" id="IPR035986">
    <property type="entry name" value="PKD_dom_sf"/>
</dbReference>
<dbReference type="Pfam" id="PF00057">
    <property type="entry name" value="Ldl_recept_a"/>
    <property type="match status" value="1"/>
</dbReference>
<evidence type="ECO:0000256" key="8">
    <source>
        <dbReference type="ARBA" id="ARBA00023157"/>
    </source>
</evidence>
<dbReference type="InterPro" id="IPR013980">
    <property type="entry name" value="MANSC_dom"/>
</dbReference>
<evidence type="ECO:0000256" key="3">
    <source>
        <dbReference type="ARBA" id="ARBA00022553"/>
    </source>
</evidence>
<evidence type="ECO:0000256" key="11">
    <source>
        <dbReference type="ARBA" id="ARBA00074260"/>
    </source>
</evidence>
<dbReference type="PANTHER" id="PTHR46876">
    <property type="entry name" value="LOW-DENSITY LIPOPROTEIN RECEPTOR-RELATED PROTEIN 11"/>
    <property type="match status" value="1"/>
</dbReference>
<dbReference type="CDD" id="cd00146">
    <property type="entry name" value="PKD"/>
    <property type="match status" value="1"/>
</dbReference>
<dbReference type="InterPro" id="IPR013783">
    <property type="entry name" value="Ig-like_fold"/>
</dbReference>
<dbReference type="Pfam" id="PF22352">
    <property type="entry name" value="K319L-like_PKD"/>
    <property type="match status" value="1"/>
</dbReference>
<dbReference type="GO" id="GO:0016020">
    <property type="term" value="C:membrane"/>
    <property type="evidence" value="ECO:0007669"/>
    <property type="project" value="UniProtKB-SubCell"/>
</dbReference>
<keyword evidence="9 16" id="KW-0675">Receptor</keyword>
<feature type="signal peptide" evidence="14">
    <location>
        <begin position="1"/>
        <end position="27"/>
    </location>
</feature>
<name>A0AAD1REY4_PELCU</name>
<dbReference type="Gene3D" id="2.60.40.10">
    <property type="entry name" value="Immunoglobulins"/>
    <property type="match status" value="1"/>
</dbReference>
<evidence type="ECO:0000256" key="9">
    <source>
        <dbReference type="ARBA" id="ARBA00023170"/>
    </source>
</evidence>
<dbReference type="SMART" id="SM00192">
    <property type="entry name" value="LDLa"/>
    <property type="match status" value="1"/>
</dbReference>
<feature type="disulfide bond" evidence="12">
    <location>
        <begin position="350"/>
        <end position="362"/>
    </location>
</feature>
<protein>
    <recommendedName>
        <fullName evidence="11">Low-density lipoprotein receptor-related protein 11</fullName>
    </recommendedName>
</protein>
<keyword evidence="7 13" id="KW-0472">Membrane</keyword>
<evidence type="ECO:0000256" key="7">
    <source>
        <dbReference type="ARBA" id="ARBA00023136"/>
    </source>
</evidence>
<feature type="domain" description="MANSC" evidence="15">
    <location>
        <begin position="141"/>
        <end position="220"/>
    </location>
</feature>
<feature type="disulfide bond" evidence="12">
    <location>
        <begin position="357"/>
        <end position="375"/>
    </location>
</feature>
<dbReference type="FunFam" id="4.10.400.10:FF:000067">
    <property type="entry name" value="Serine peptidase inhibitor, Kunitz type 1"/>
    <property type="match status" value="1"/>
</dbReference>
<dbReference type="PROSITE" id="PS01209">
    <property type="entry name" value="LDLRA_1"/>
    <property type="match status" value="1"/>
</dbReference>
<dbReference type="EMBL" id="OW240913">
    <property type="protein sequence ID" value="CAH2250648.1"/>
    <property type="molecule type" value="Genomic_DNA"/>
</dbReference>
<keyword evidence="5 14" id="KW-0732">Signal</keyword>
<dbReference type="SMART" id="SM00765">
    <property type="entry name" value="MANEC"/>
    <property type="match status" value="1"/>
</dbReference>
<evidence type="ECO:0000256" key="4">
    <source>
        <dbReference type="ARBA" id="ARBA00022692"/>
    </source>
</evidence>
<comment type="similarity">
    <text evidence="2">Belongs to the LDLR family.</text>
</comment>
<evidence type="ECO:0000256" key="2">
    <source>
        <dbReference type="ARBA" id="ARBA00009939"/>
    </source>
</evidence>
<evidence type="ECO:0000256" key="5">
    <source>
        <dbReference type="ARBA" id="ARBA00022729"/>
    </source>
</evidence>
<keyword evidence="17" id="KW-1185">Reference proteome</keyword>
<feature type="transmembrane region" description="Helical" evidence="13">
    <location>
        <begin position="495"/>
        <end position="518"/>
    </location>
</feature>
<dbReference type="Pfam" id="PF07502">
    <property type="entry name" value="MANEC"/>
    <property type="match status" value="1"/>
</dbReference>
<dbReference type="PROSITE" id="PS50068">
    <property type="entry name" value="LDLRA_2"/>
    <property type="match status" value="1"/>
</dbReference>
<dbReference type="AlphaFoldDB" id="A0AAD1REY4"/>
<comment type="subcellular location">
    <subcellularLocation>
        <location evidence="1">Membrane</location>
        <topology evidence="1">Single-pass type I membrane protein</topology>
    </subcellularLocation>
</comment>
<feature type="chain" id="PRO_5041971674" description="Low-density lipoprotein receptor-related protein 11" evidence="14">
    <location>
        <begin position="28"/>
        <end position="543"/>
    </location>
</feature>
<dbReference type="Proteomes" id="UP001295444">
    <property type="component" value="Chromosome 02"/>
</dbReference>
<evidence type="ECO:0000259" key="15">
    <source>
        <dbReference type="PROSITE" id="PS50986"/>
    </source>
</evidence>
<dbReference type="SUPFAM" id="SSF49299">
    <property type="entry name" value="PKD domain"/>
    <property type="match status" value="1"/>
</dbReference>
<dbReference type="InterPro" id="IPR023415">
    <property type="entry name" value="LDLR_class-A_CS"/>
</dbReference>